<dbReference type="EMBL" id="JYDT01000020">
    <property type="protein sequence ID" value="KRY90508.1"/>
    <property type="molecule type" value="Genomic_DNA"/>
</dbReference>
<reference evidence="1 2" key="1">
    <citation type="submission" date="2015-01" db="EMBL/GenBank/DDBJ databases">
        <title>Evolution of Trichinella species and genotypes.</title>
        <authorList>
            <person name="Korhonen P.K."/>
            <person name="Edoardo P."/>
            <person name="Giuseppe L.R."/>
            <person name="Gasser R.B."/>
        </authorList>
    </citation>
    <scope>NUCLEOTIDE SEQUENCE [LARGE SCALE GENOMIC DNA]</scope>
    <source>
        <strain evidence="1">ISS470</strain>
    </source>
</reference>
<gene>
    <name evidence="1" type="ORF">T4D_7609</name>
</gene>
<comment type="caution">
    <text evidence="1">The sequence shown here is derived from an EMBL/GenBank/DDBJ whole genome shotgun (WGS) entry which is preliminary data.</text>
</comment>
<dbReference type="AlphaFoldDB" id="A0A0V1FXB1"/>
<sequence length="91" mass="10621">MNVITRKQNARDLITKMWNGVLCLDHFFIIADFFKLELELPTSTTEDLKTFSNEIIKVLIQIGQSIFTTQSAWRRPLVRIPLLVEMLISVR</sequence>
<accession>A0A0V1FXB1</accession>
<organism evidence="1 2">
    <name type="scientific">Trichinella pseudospiralis</name>
    <name type="common">Parasitic roundworm</name>
    <dbReference type="NCBI Taxonomy" id="6337"/>
    <lineage>
        <taxon>Eukaryota</taxon>
        <taxon>Metazoa</taxon>
        <taxon>Ecdysozoa</taxon>
        <taxon>Nematoda</taxon>
        <taxon>Enoplea</taxon>
        <taxon>Dorylaimia</taxon>
        <taxon>Trichinellida</taxon>
        <taxon>Trichinellidae</taxon>
        <taxon>Trichinella</taxon>
    </lineage>
</organism>
<name>A0A0V1FXB1_TRIPS</name>
<evidence type="ECO:0000313" key="1">
    <source>
        <dbReference type="EMBL" id="KRY90508.1"/>
    </source>
</evidence>
<evidence type="ECO:0000313" key="2">
    <source>
        <dbReference type="Proteomes" id="UP000054995"/>
    </source>
</evidence>
<keyword evidence="2" id="KW-1185">Reference proteome</keyword>
<dbReference type="Proteomes" id="UP000054995">
    <property type="component" value="Unassembled WGS sequence"/>
</dbReference>
<protein>
    <submittedName>
        <fullName evidence="1">Uncharacterized protein</fullName>
    </submittedName>
</protein>
<proteinExistence type="predicted"/>